<proteinExistence type="predicted"/>
<dbReference type="InterPro" id="IPR001107">
    <property type="entry name" value="Band_7"/>
</dbReference>
<dbReference type="Proteomes" id="UP000749559">
    <property type="component" value="Unassembled WGS sequence"/>
</dbReference>
<evidence type="ECO:0000313" key="2">
    <source>
        <dbReference type="EMBL" id="CAH1788141.1"/>
    </source>
</evidence>
<name>A0A8J1Y470_OWEFU</name>
<evidence type="ECO:0000313" key="3">
    <source>
        <dbReference type="Proteomes" id="UP000749559"/>
    </source>
</evidence>
<dbReference type="Gene3D" id="3.30.479.30">
    <property type="entry name" value="Band 7 domain"/>
    <property type="match status" value="1"/>
</dbReference>
<protein>
    <recommendedName>
        <fullName evidence="1">Band 7 domain-containing protein</fullName>
    </recommendedName>
</protein>
<dbReference type="PANTHER" id="PTHR42911:SF1">
    <property type="entry name" value="MODULATOR OF FTSH PROTEASE HFLC"/>
    <property type="match status" value="1"/>
</dbReference>
<reference evidence="2" key="1">
    <citation type="submission" date="2022-03" db="EMBL/GenBank/DDBJ databases">
        <authorList>
            <person name="Martin C."/>
        </authorList>
    </citation>
    <scope>NUCLEOTIDE SEQUENCE</scope>
</reference>
<dbReference type="InterPro" id="IPR036013">
    <property type="entry name" value="Band_7/SPFH_dom_sf"/>
</dbReference>
<dbReference type="OrthoDB" id="190994at2759"/>
<gene>
    <name evidence="2" type="ORF">OFUS_LOCUS13730</name>
</gene>
<dbReference type="EMBL" id="CAIIXF020000007">
    <property type="protein sequence ID" value="CAH1788141.1"/>
    <property type="molecule type" value="Genomic_DNA"/>
</dbReference>
<comment type="caution">
    <text evidence="2">The sequence shown here is derived from an EMBL/GenBank/DDBJ whole genome shotgun (WGS) entry which is preliminary data.</text>
</comment>
<dbReference type="SUPFAM" id="SSF117892">
    <property type="entry name" value="Band 7/SPFH domain"/>
    <property type="match status" value="1"/>
</dbReference>
<dbReference type="PANTHER" id="PTHR42911">
    <property type="entry name" value="MODULATOR OF FTSH PROTEASE HFLC"/>
    <property type="match status" value="1"/>
</dbReference>
<organism evidence="2 3">
    <name type="scientific">Owenia fusiformis</name>
    <name type="common">Polychaete worm</name>
    <dbReference type="NCBI Taxonomy" id="6347"/>
    <lineage>
        <taxon>Eukaryota</taxon>
        <taxon>Metazoa</taxon>
        <taxon>Spiralia</taxon>
        <taxon>Lophotrochozoa</taxon>
        <taxon>Annelida</taxon>
        <taxon>Polychaeta</taxon>
        <taxon>Sedentaria</taxon>
        <taxon>Canalipalpata</taxon>
        <taxon>Sabellida</taxon>
        <taxon>Oweniida</taxon>
        <taxon>Oweniidae</taxon>
        <taxon>Owenia</taxon>
    </lineage>
</organism>
<sequence length="306" mass="33733">MSEGKGLKIFIGVIVIGIIAAIVALVASSLKRLDTYEVGLKYDTIARSLEDSATNEGLHLGPPGFEFIIFPSVYKTISFSNLICLNKDGVEITLDVAYQYQAQANHLKSIITQFKDHDTYLIVLYSVGTASLHETCSLFNTSQLQSERGLFQETVRVTLQERYAELHADVTDLQVNNIARPSTYEEAVRSKEAARENIEVARNERPRLETQATTQKREAETQADITVALAESQARIIINRANVEADAIIDQYTKESETYKNLVGSSGLSLTADGFLSYIGVRAISSAKNPVYIGLRSPAKTSYVTP</sequence>
<evidence type="ECO:0000259" key="1">
    <source>
        <dbReference type="Pfam" id="PF01145"/>
    </source>
</evidence>
<accession>A0A8J1Y470</accession>
<feature type="domain" description="Band 7" evidence="1">
    <location>
        <begin position="34"/>
        <end position="205"/>
    </location>
</feature>
<dbReference type="AlphaFoldDB" id="A0A8J1Y470"/>
<dbReference type="Pfam" id="PF01145">
    <property type="entry name" value="Band_7"/>
    <property type="match status" value="1"/>
</dbReference>
<keyword evidence="3" id="KW-1185">Reference proteome</keyword>